<protein>
    <submittedName>
        <fullName evidence="1">LptA/OstA family protein</fullName>
    </submittedName>
</protein>
<reference evidence="2" key="1">
    <citation type="journal article" date="2019" name="Int. J. Syst. Evol. Microbiol.">
        <title>The Global Catalogue of Microorganisms (GCM) 10K type strain sequencing project: providing services to taxonomists for standard genome sequencing and annotation.</title>
        <authorList>
            <consortium name="The Broad Institute Genomics Platform"/>
            <consortium name="The Broad Institute Genome Sequencing Center for Infectious Disease"/>
            <person name="Wu L."/>
            <person name="Ma J."/>
        </authorList>
    </citation>
    <scope>NUCLEOTIDE SEQUENCE [LARGE SCALE GENOMIC DNA]</scope>
    <source>
        <strain evidence="2">JCM 16545</strain>
    </source>
</reference>
<proteinExistence type="predicted"/>
<dbReference type="EMBL" id="JBHUJC010000037">
    <property type="protein sequence ID" value="MFD2277009.1"/>
    <property type="molecule type" value="Genomic_DNA"/>
</dbReference>
<organism evidence="1 2">
    <name type="scientific">Rubritalea spongiae</name>
    <dbReference type="NCBI Taxonomy" id="430797"/>
    <lineage>
        <taxon>Bacteria</taxon>
        <taxon>Pseudomonadati</taxon>
        <taxon>Verrucomicrobiota</taxon>
        <taxon>Verrucomicrobiia</taxon>
        <taxon>Verrucomicrobiales</taxon>
        <taxon>Rubritaleaceae</taxon>
        <taxon>Rubritalea</taxon>
    </lineage>
</organism>
<gene>
    <name evidence="1" type="ORF">ACFSQZ_11055</name>
</gene>
<name>A0ABW5E4G6_9BACT</name>
<accession>A0ABW5E4G6</accession>
<sequence length="416" mass="45558">MRLLLLTTGMALSITPCLLAQKKSPSEAIRQALPVGSSLHKVRIPQFDENYRKTSILTAQQIDTLADNKLKGTHVHLELFEHGEEQLSAHFNAGTYYEGHEILHSTQNIELSGEIFDIAAQGVILDWKKRSGFLLGKTQTLFYPKRNTKMRSSKTQMSPIGPKKQKNTLSSASQKIAVIGSSIPALLTAEELQNIDTLARPSTEQVAQVDQNTAKDEASSQLKIQTAEQQKTALKDKTFPIVDEQITPTETAKPLTKRENQVPVSVVSEKGMYFDATTGTAVYQNNVVVTHPQVHLTCSDELKIFLKKVETPAATETSEGGLDKFEGVDQAIATGNVIIKAKDSSGKIITTNSEIATYDGDTGIIILKGGRPTVQQGSQIARILSDSGYIKILPNMSVRIVGKHEIQADLNELQKQ</sequence>
<dbReference type="Proteomes" id="UP001597297">
    <property type="component" value="Unassembled WGS sequence"/>
</dbReference>
<dbReference type="RefSeq" id="WP_377136923.1">
    <property type="nucleotide sequence ID" value="NZ_JBHUJC010000037.1"/>
</dbReference>
<dbReference type="Gene3D" id="2.60.450.10">
    <property type="entry name" value="Lipopolysaccharide (LPS) transport protein A like domain"/>
    <property type="match status" value="1"/>
</dbReference>
<evidence type="ECO:0000313" key="2">
    <source>
        <dbReference type="Proteomes" id="UP001597297"/>
    </source>
</evidence>
<keyword evidence="2" id="KW-1185">Reference proteome</keyword>
<evidence type="ECO:0000313" key="1">
    <source>
        <dbReference type="EMBL" id="MFD2277009.1"/>
    </source>
</evidence>
<comment type="caution">
    <text evidence="1">The sequence shown here is derived from an EMBL/GenBank/DDBJ whole genome shotgun (WGS) entry which is preliminary data.</text>
</comment>